<comment type="caution">
    <text evidence="14">The sequence shown here is derived from an EMBL/GenBank/DDBJ whole genome shotgun (WGS) entry which is preliminary data.</text>
</comment>
<comment type="function">
    <text evidence="9">Condenses 4-methyl-5-(beta-hydroxyethyl)thiazole monophosphate (THZ-P) and 2-methyl-4-amino-5-hydroxymethyl pyrimidine pyrophosphate (HMP-PP) to form thiamine monophosphate (TMP).</text>
</comment>
<dbReference type="GO" id="GO:0009229">
    <property type="term" value="P:thiamine diphosphate biosynthetic process"/>
    <property type="evidence" value="ECO:0007669"/>
    <property type="project" value="UniProtKB-UniRule"/>
</dbReference>
<feature type="domain" description="ThiD2" evidence="13">
    <location>
        <begin position="11"/>
        <end position="132"/>
    </location>
</feature>
<evidence type="ECO:0000256" key="7">
    <source>
        <dbReference type="ARBA" id="ARBA00047851"/>
    </source>
</evidence>
<feature type="binding site" evidence="9">
    <location>
        <begin position="201"/>
        <end position="205"/>
    </location>
    <ligand>
        <name>4-amino-2-methyl-5-(diphosphooxymethyl)pyrimidine</name>
        <dbReference type="ChEBI" id="CHEBI:57841"/>
    </ligand>
</feature>
<feature type="domain" description="Thiamine phosphate synthase/TenI" evidence="12">
    <location>
        <begin position="171"/>
        <end position="352"/>
    </location>
</feature>
<keyword evidence="15" id="KW-1185">Reference proteome</keyword>
<gene>
    <name evidence="9" type="primary">thiE</name>
    <name evidence="14" type="ORF">A6M21_14250</name>
</gene>
<evidence type="ECO:0000313" key="15">
    <source>
        <dbReference type="Proteomes" id="UP000078532"/>
    </source>
</evidence>
<evidence type="ECO:0000256" key="8">
    <source>
        <dbReference type="ARBA" id="ARBA00047883"/>
    </source>
</evidence>
<evidence type="ECO:0000256" key="6">
    <source>
        <dbReference type="ARBA" id="ARBA00047334"/>
    </source>
</evidence>
<comment type="catalytic activity">
    <reaction evidence="8 9 10">
        <text>2-[(2R,5Z)-2-carboxy-4-methylthiazol-5(2H)-ylidene]ethyl phosphate + 4-amino-2-methyl-5-(diphosphooxymethyl)pyrimidine + 2 H(+) = thiamine phosphate + CO2 + diphosphate</text>
        <dbReference type="Rhea" id="RHEA:47844"/>
        <dbReference type="ChEBI" id="CHEBI:15378"/>
        <dbReference type="ChEBI" id="CHEBI:16526"/>
        <dbReference type="ChEBI" id="CHEBI:33019"/>
        <dbReference type="ChEBI" id="CHEBI:37575"/>
        <dbReference type="ChEBI" id="CHEBI:57841"/>
        <dbReference type="ChEBI" id="CHEBI:62899"/>
        <dbReference type="EC" id="2.5.1.3"/>
    </reaction>
</comment>
<comment type="similarity">
    <text evidence="9 10">Belongs to the thiamine-phosphate synthase family.</text>
</comment>
<dbReference type="InterPro" id="IPR041397">
    <property type="entry name" value="ThiD2"/>
</dbReference>
<dbReference type="Proteomes" id="UP000078532">
    <property type="component" value="Unassembled WGS sequence"/>
</dbReference>
<dbReference type="InterPro" id="IPR036206">
    <property type="entry name" value="ThiamineP_synth_sf"/>
</dbReference>
<dbReference type="EMBL" id="LYVF01000185">
    <property type="protein sequence ID" value="OAT79962.1"/>
    <property type="molecule type" value="Genomic_DNA"/>
</dbReference>
<evidence type="ECO:0000256" key="4">
    <source>
        <dbReference type="ARBA" id="ARBA00022842"/>
    </source>
</evidence>
<name>A0A1B7LBQ8_9FIRM</name>
<proteinExistence type="inferred from homology"/>
<comment type="catalytic activity">
    <reaction evidence="6 9 10">
        <text>4-methyl-5-(2-phosphooxyethyl)-thiazole + 4-amino-2-methyl-5-(diphosphooxymethyl)pyrimidine + H(+) = thiamine phosphate + diphosphate</text>
        <dbReference type="Rhea" id="RHEA:22328"/>
        <dbReference type="ChEBI" id="CHEBI:15378"/>
        <dbReference type="ChEBI" id="CHEBI:33019"/>
        <dbReference type="ChEBI" id="CHEBI:37575"/>
        <dbReference type="ChEBI" id="CHEBI:57841"/>
        <dbReference type="ChEBI" id="CHEBI:58296"/>
        <dbReference type="EC" id="2.5.1.3"/>
    </reaction>
</comment>
<feature type="binding site" evidence="9">
    <location>
        <begin position="349"/>
        <end position="350"/>
    </location>
    <ligand>
        <name>2-[(2R,5Z)-2-carboxy-4-methylthiazol-5(2H)-ylidene]ethyl phosphate</name>
        <dbReference type="ChEBI" id="CHEBI:62899"/>
    </ligand>
</feature>
<comment type="cofactor">
    <cofactor evidence="9">
        <name>Mg(2+)</name>
        <dbReference type="ChEBI" id="CHEBI:18420"/>
    </cofactor>
    <text evidence="9">Binds 1 Mg(2+) ion per subunit.</text>
</comment>
<evidence type="ECO:0000256" key="2">
    <source>
        <dbReference type="ARBA" id="ARBA00022679"/>
    </source>
</evidence>
<evidence type="ECO:0000256" key="11">
    <source>
        <dbReference type="RuleBase" id="RU004253"/>
    </source>
</evidence>
<dbReference type="InterPro" id="IPR034291">
    <property type="entry name" value="TMP_synthase"/>
</dbReference>
<dbReference type="UniPathway" id="UPA00060">
    <property type="reaction ID" value="UER00141"/>
</dbReference>
<feature type="binding site" evidence="9">
    <location>
        <position position="272"/>
    </location>
    <ligand>
        <name>4-amino-2-methyl-5-(diphosphooxymethyl)pyrimidine</name>
        <dbReference type="ChEBI" id="CHEBI:57841"/>
    </ligand>
</feature>
<comment type="catalytic activity">
    <reaction evidence="7 9 10">
        <text>2-(2-carboxy-4-methylthiazol-5-yl)ethyl phosphate + 4-amino-2-methyl-5-(diphosphooxymethyl)pyrimidine + 2 H(+) = thiamine phosphate + CO2 + diphosphate</text>
        <dbReference type="Rhea" id="RHEA:47848"/>
        <dbReference type="ChEBI" id="CHEBI:15378"/>
        <dbReference type="ChEBI" id="CHEBI:16526"/>
        <dbReference type="ChEBI" id="CHEBI:33019"/>
        <dbReference type="ChEBI" id="CHEBI:37575"/>
        <dbReference type="ChEBI" id="CHEBI:57841"/>
        <dbReference type="ChEBI" id="CHEBI:62890"/>
        <dbReference type="EC" id="2.5.1.3"/>
    </reaction>
</comment>
<feature type="binding site" evidence="9">
    <location>
        <position position="329"/>
    </location>
    <ligand>
        <name>2-[(2R,5Z)-2-carboxy-4-methylthiazol-5(2H)-ylidene]ethyl phosphate</name>
        <dbReference type="ChEBI" id="CHEBI:62899"/>
    </ligand>
</feature>
<dbReference type="GO" id="GO:0004789">
    <property type="term" value="F:thiamine-phosphate diphosphorylase activity"/>
    <property type="evidence" value="ECO:0007669"/>
    <property type="project" value="UniProtKB-UniRule"/>
</dbReference>
<dbReference type="HAMAP" id="MF_00097">
    <property type="entry name" value="TMP_synthase"/>
    <property type="match status" value="1"/>
</dbReference>
<evidence type="ECO:0000259" key="13">
    <source>
        <dbReference type="Pfam" id="PF17792"/>
    </source>
</evidence>
<dbReference type="GO" id="GO:0005737">
    <property type="term" value="C:cytoplasm"/>
    <property type="evidence" value="ECO:0007669"/>
    <property type="project" value="TreeGrafter"/>
</dbReference>
<evidence type="ECO:0000256" key="3">
    <source>
        <dbReference type="ARBA" id="ARBA00022723"/>
    </source>
</evidence>
<dbReference type="GO" id="GO:0000287">
    <property type="term" value="F:magnesium ion binding"/>
    <property type="evidence" value="ECO:0007669"/>
    <property type="project" value="UniProtKB-UniRule"/>
</dbReference>
<reference evidence="14 15" key="1">
    <citation type="submission" date="2016-04" db="EMBL/GenBank/DDBJ databases">
        <authorList>
            <person name="Evans L.H."/>
            <person name="Alamgir A."/>
            <person name="Owens N."/>
            <person name="Weber N.D."/>
            <person name="Virtaneva K."/>
            <person name="Barbian K."/>
            <person name="Babar A."/>
            <person name="Rosenke K."/>
        </authorList>
    </citation>
    <scope>NUCLEOTIDE SEQUENCE [LARGE SCALE GENOMIC DNA]</scope>
    <source>
        <strain evidence="14 15">LMa1</strain>
    </source>
</reference>
<dbReference type="Gene3D" id="3.20.20.70">
    <property type="entry name" value="Aldolase class I"/>
    <property type="match status" value="1"/>
</dbReference>
<dbReference type="PIRSF" id="PIRSF000512">
    <property type="entry name" value="TMP_PPase_Cyanobac_prd"/>
    <property type="match status" value="1"/>
</dbReference>
<dbReference type="SUPFAM" id="SSF51391">
    <property type="entry name" value="Thiamin phosphate synthase"/>
    <property type="match status" value="1"/>
</dbReference>
<evidence type="ECO:0000256" key="1">
    <source>
        <dbReference type="ARBA" id="ARBA00005165"/>
    </source>
</evidence>
<evidence type="ECO:0000256" key="9">
    <source>
        <dbReference type="HAMAP-Rule" id="MF_00097"/>
    </source>
</evidence>
<sequence length="376" mass="40416">MGVLSMNRSYRVLDANLNRAREGLRVIEELARFVLDDQQLATRIRFLRHGLHEPDSPGFLPALLAARDAGHDVGAVSPPETERPRAGYVELAAANFKRVQEAARVLEEYGRPVMDAGKFKAIRFQSYELEKELIGRLLELPENERYAPAGGSAGPAGDRKAGGRWPADCSLYVITGDKFARGRSPQEIAAAAIRGGAGVLQLREKKFSGRRLVEVGRELRRLTREAGVLFVVDDRVDVALAVDADGVHLGQDDLPIEAARQMMGPQRIIGISTHSVEQARRAELAGADYIGVGPVFETSSKEDVIAPVGLELVRRVAQVVRIPKVAIGGIKAHNAGQAIAAGADGVAVITAVVAAEDVAAAAVELRRQVAEARGNK</sequence>
<feature type="binding site" evidence="9">
    <location>
        <position position="234"/>
    </location>
    <ligand>
        <name>Mg(2+)</name>
        <dbReference type="ChEBI" id="CHEBI:18420"/>
    </ligand>
</feature>
<evidence type="ECO:0000256" key="5">
    <source>
        <dbReference type="ARBA" id="ARBA00022977"/>
    </source>
</evidence>
<keyword evidence="3 9" id="KW-0479">Metal-binding</keyword>
<evidence type="ECO:0000313" key="14">
    <source>
        <dbReference type="EMBL" id="OAT79962.1"/>
    </source>
</evidence>
<dbReference type="FunFam" id="3.20.20.70:FF:000096">
    <property type="entry name" value="Thiamine-phosphate synthase"/>
    <property type="match status" value="1"/>
</dbReference>
<evidence type="ECO:0000256" key="10">
    <source>
        <dbReference type="RuleBase" id="RU003826"/>
    </source>
</evidence>
<feature type="binding site" evidence="9">
    <location>
        <position position="301"/>
    </location>
    <ligand>
        <name>4-amino-2-methyl-5-(diphosphooxymethyl)pyrimidine</name>
        <dbReference type="ChEBI" id="CHEBI:57841"/>
    </ligand>
</feature>
<dbReference type="PANTHER" id="PTHR20857">
    <property type="entry name" value="THIAMINE-PHOSPHATE PYROPHOSPHORYLASE"/>
    <property type="match status" value="1"/>
</dbReference>
<feature type="binding site" evidence="9">
    <location>
        <position position="233"/>
    </location>
    <ligand>
        <name>4-amino-2-methyl-5-(diphosphooxymethyl)pyrimidine</name>
        <dbReference type="ChEBI" id="CHEBI:57841"/>
    </ligand>
</feature>
<keyword evidence="4 9" id="KW-0460">Magnesium</keyword>
<keyword evidence="5 9" id="KW-0784">Thiamine biosynthesis</keyword>
<dbReference type="PANTHER" id="PTHR20857:SF15">
    <property type="entry name" value="THIAMINE-PHOSPHATE SYNTHASE"/>
    <property type="match status" value="1"/>
</dbReference>
<protein>
    <recommendedName>
        <fullName evidence="9">Thiamine-phosphate synthase</fullName>
        <shortName evidence="9">TP synthase</shortName>
        <shortName evidence="9">TPS</shortName>
        <ecNumber evidence="9">2.5.1.3</ecNumber>
    </recommendedName>
    <alternativeName>
        <fullName evidence="9">Thiamine-phosphate pyrophosphorylase</fullName>
        <shortName evidence="9">TMP pyrophosphorylase</shortName>
        <shortName evidence="9">TMP-PPase</shortName>
    </alternativeName>
</protein>
<dbReference type="AlphaFoldDB" id="A0A1B7LBQ8"/>
<dbReference type="STRING" id="1838280.A6M21_14250"/>
<dbReference type="Pfam" id="PF02581">
    <property type="entry name" value="TMP-TENI"/>
    <property type="match status" value="1"/>
</dbReference>
<evidence type="ECO:0000259" key="12">
    <source>
        <dbReference type="Pfam" id="PF02581"/>
    </source>
</evidence>
<dbReference type="GO" id="GO:0009228">
    <property type="term" value="P:thiamine biosynthetic process"/>
    <property type="evidence" value="ECO:0007669"/>
    <property type="project" value="UniProtKB-KW"/>
</dbReference>
<organism evidence="14 15">
    <name type="scientific">Desulfotomaculum copahuensis</name>
    <dbReference type="NCBI Taxonomy" id="1838280"/>
    <lineage>
        <taxon>Bacteria</taxon>
        <taxon>Bacillati</taxon>
        <taxon>Bacillota</taxon>
        <taxon>Clostridia</taxon>
        <taxon>Eubacteriales</taxon>
        <taxon>Desulfotomaculaceae</taxon>
        <taxon>Desulfotomaculum</taxon>
    </lineage>
</organism>
<dbReference type="InterPro" id="IPR016229">
    <property type="entry name" value="TMP_synthase_cyanobac_bac"/>
</dbReference>
<dbReference type="Pfam" id="PF17792">
    <property type="entry name" value="ThiD2"/>
    <property type="match status" value="1"/>
</dbReference>
<dbReference type="InterPro" id="IPR022998">
    <property type="entry name" value="ThiamineP_synth_TenI"/>
</dbReference>
<accession>A0A1B7LBQ8</accession>
<keyword evidence="2 9" id="KW-0808">Transferase</keyword>
<feature type="binding site" evidence="9">
    <location>
        <begin position="298"/>
        <end position="300"/>
    </location>
    <ligand>
        <name>2-[(2R,5Z)-2-carboxy-4-methylthiazol-5(2H)-ylidene]ethyl phosphate</name>
        <dbReference type="ChEBI" id="CHEBI:62899"/>
    </ligand>
</feature>
<dbReference type="EC" id="2.5.1.3" evidence="9"/>
<dbReference type="InterPro" id="IPR013785">
    <property type="entry name" value="Aldolase_TIM"/>
</dbReference>
<dbReference type="CDD" id="cd00564">
    <property type="entry name" value="TMP_TenI"/>
    <property type="match status" value="1"/>
</dbReference>
<dbReference type="NCBIfam" id="TIGR00693">
    <property type="entry name" value="thiE"/>
    <property type="match status" value="1"/>
</dbReference>
<comment type="pathway">
    <text evidence="1 9 11">Cofactor biosynthesis; thiamine diphosphate biosynthesis; thiamine phosphate from 4-amino-2-methyl-5-diphosphomethylpyrimidine and 4-methyl-5-(2-phosphoethyl)-thiazole: step 1/1.</text>
</comment>
<feature type="binding site" evidence="9">
    <location>
        <position position="253"/>
    </location>
    <ligand>
        <name>Mg(2+)</name>
        <dbReference type="ChEBI" id="CHEBI:18420"/>
    </ligand>
</feature>